<evidence type="ECO:0000256" key="6">
    <source>
        <dbReference type="SAM" id="MobiDB-lite"/>
    </source>
</evidence>
<reference evidence="8 9" key="1">
    <citation type="submission" date="2022-04" db="EMBL/GenBank/DDBJ databases">
        <title>Positive selection, recombination, and allopatry shape intraspecific diversity of widespread and dominant cyanobacteria.</title>
        <authorList>
            <person name="Wei J."/>
            <person name="Shu W."/>
            <person name="Hu C."/>
        </authorList>
    </citation>
    <scope>NUCLEOTIDE SEQUENCE [LARGE SCALE GENOMIC DNA]</scope>
    <source>
        <strain evidence="8 9">DQ-A4</strain>
    </source>
</reference>
<dbReference type="InterPro" id="IPR019476">
    <property type="entry name" value="T4SS_TraD_DNA-bd"/>
</dbReference>
<proteinExistence type="predicted"/>
<evidence type="ECO:0000259" key="7">
    <source>
        <dbReference type="Pfam" id="PF10412"/>
    </source>
</evidence>
<dbReference type="Pfam" id="PF10412">
    <property type="entry name" value="TrwB_AAD_bind"/>
    <property type="match status" value="1"/>
</dbReference>
<evidence type="ECO:0000256" key="3">
    <source>
        <dbReference type="ARBA" id="ARBA00022692"/>
    </source>
</evidence>
<dbReference type="Proteomes" id="UP001482513">
    <property type="component" value="Unassembled WGS sequence"/>
</dbReference>
<organism evidence="8 9">
    <name type="scientific">Leptolyngbya subtilissima DQ-A4</name>
    <dbReference type="NCBI Taxonomy" id="2933933"/>
    <lineage>
        <taxon>Bacteria</taxon>
        <taxon>Bacillati</taxon>
        <taxon>Cyanobacteriota</taxon>
        <taxon>Cyanophyceae</taxon>
        <taxon>Leptolyngbyales</taxon>
        <taxon>Leptolyngbyaceae</taxon>
        <taxon>Leptolyngbya group</taxon>
        <taxon>Leptolyngbya</taxon>
    </lineage>
</organism>
<dbReference type="EMBL" id="JAMPKX010000014">
    <property type="protein sequence ID" value="MEP0949681.1"/>
    <property type="molecule type" value="Genomic_DNA"/>
</dbReference>
<evidence type="ECO:0000256" key="1">
    <source>
        <dbReference type="ARBA" id="ARBA00004651"/>
    </source>
</evidence>
<dbReference type="CDD" id="cd01127">
    <property type="entry name" value="TrwB_TraG_TraD_VirD4"/>
    <property type="match status" value="1"/>
</dbReference>
<feature type="region of interest" description="Disordered" evidence="6">
    <location>
        <begin position="492"/>
        <end position="511"/>
    </location>
</feature>
<dbReference type="PANTHER" id="PTHR37937:SF1">
    <property type="entry name" value="CONJUGATIVE TRANSFER: DNA TRANSPORT"/>
    <property type="match status" value="1"/>
</dbReference>
<name>A0ABV0KAV0_9CYAN</name>
<keyword evidence="8" id="KW-0238">DNA-binding</keyword>
<comment type="caution">
    <text evidence="8">The sequence shown here is derived from an EMBL/GenBank/DDBJ whole genome shotgun (WGS) entry which is preliminary data.</text>
</comment>
<keyword evidence="5" id="KW-0472">Membrane</keyword>
<protein>
    <submittedName>
        <fullName evidence="8">Type IV secretion system DNA-binding domain-containing protein</fullName>
    </submittedName>
</protein>
<dbReference type="GO" id="GO:0003677">
    <property type="term" value="F:DNA binding"/>
    <property type="evidence" value="ECO:0007669"/>
    <property type="project" value="UniProtKB-KW"/>
</dbReference>
<evidence type="ECO:0000256" key="2">
    <source>
        <dbReference type="ARBA" id="ARBA00022475"/>
    </source>
</evidence>
<dbReference type="InterPro" id="IPR051539">
    <property type="entry name" value="T4SS-coupling_protein"/>
</dbReference>
<keyword evidence="9" id="KW-1185">Reference proteome</keyword>
<dbReference type="RefSeq" id="WP_190707765.1">
    <property type="nucleotide sequence ID" value="NZ_JAMPKX010000014.1"/>
</dbReference>
<dbReference type="PANTHER" id="PTHR37937">
    <property type="entry name" value="CONJUGATIVE TRANSFER: DNA TRANSPORT"/>
    <property type="match status" value="1"/>
</dbReference>
<evidence type="ECO:0000256" key="4">
    <source>
        <dbReference type="ARBA" id="ARBA00022989"/>
    </source>
</evidence>
<comment type="subcellular location">
    <subcellularLocation>
        <location evidence="1">Cell membrane</location>
        <topology evidence="1">Multi-pass membrane protein</topology>
    </subcellularLocation>
</comment>
<dbReference type="SUPFAM" id="SSF52540">
    <property type="entry name" value="P-loop containing nucleoside triphosphate hydrolases"/>
    <property type="match status" value="1"/>
</dbReference>
<sequence>MHGDFFAETPSDVARRIIRAERLGDSTLQRPTHHYQDAYEMLNGPPISFAGHKVGLDELGHVAVVGASGAGKNFTMGPTARTLIEAVRADPSRRLLILETKEDFLKAVRAGGVLYELVTFTYKDGKTWNIARDFASPQLIAQLGYVLFPEMEGNNAFFRNAGRALFVASVISIHQVTEGVWGMDDLVNVALADPVILKRILRQSEPGQWVLNTLFAGKDGEEHLNKVRTEVMSRVWLYLMTPAAKYQHSESGISLVDFWKGHTEASILVVKINPEKYDVERPIAQAIISRSLDIIMASPESDKKDKIVVADDFNFYGPIPKFREASELIRGRGGLLFILFQSIEGLRAKDSYDDRAEAVLANFSWKIMLRASSPETARWCASQFGRDVVRETDVGVSFDKRGTSGKEENRRSVENIVHERTFLNLPLPSKAHGITLYLKTPKWGEELEKHLPWDQVVKRHPPRTKKVILRPLPPDQELPSLWSNARSDWLITGERPSEDEPKPTNRPKNQGVMDNFEIFESELRGCVYDEVLNVIKDMAVYLEIPDDNTAD</sequence>
<gene>
    <name evidence="8" type="ORF">NC992_22575</name>
</gene>
<dbReference type="Gene3D" id="3.40.50.300">
    <property type="entry name" value="P-loop containing nucleotide triphosphate hydrolases"/>
    <property type="match status" value="1"/>
</dbReference>
<dbReference type="InterPro" id="IPR027417">
    <property type="entry name" value="P-loop_NTPase"/>
</dbReference>
<evidence type="ECO:0000313" key="9">
    <source>
        <dbReference type="Proteomes" id="UP001482513"/>
    </source>
</evidence>
<accession>A0ABV0KAV0</accession>
<evidence type="ECO:0000313" key="8">
    <source>
        <dbReference type="EMBL" id="MEP0949681.1"/>
    </source>
</evidence>
<feature type="domain" description="Type IV secretion system coupling protein TraD DNA-binding" evidence="7">
    <location>
        <begin position="58"/>
        <end position="426"/>
    </location>
</feature>
<keyword evidence="4" id="KW-1133">Transmembrane helix</keyword>
<evidence type="ECO:0000256" key="5">
    <source>
        <dbReference type="ARBA" id="ARBA00023136"/>
    </source>
</evidence>
<keyword evidence="3" id="KW-0812">Transmembrane</keyword>
<keyword evidence="2" id="KW-1003">Cell membrane</keyword>